<comment type="similarity">
    <text evidence="1">Belongs to the myoviridae tail sheath protein family.</text>
</comment>
<evidence type="ECO:0000259" key="2">
    <source>
        <dbReference type="Pfam" id="PF04984"/>
    </source>
</evidence>
<sequence>MPAAYLHGVEIIEVSSGLKPIREVRSAVIGLVGTVSYADTYSGEKFTEYNTPTLVRSLKEARELFHVGTHEVTDEGVTSIVSNVSYSSILESLESIFAQGACTVLICVMNGSDFSAALTGFEESISLFGFEPKILIAPGFSHKSGILSQMLTAADKHKAVALVDVASLDNEKSTTDGAEYGGNNIAVDAAKTAVISGAFNTSDERCVLCYPRLLVAENNTTAKRWYSAFLAGVIANKDAEQGYWWSPSNTEINGILGLEQNISAGLSDANSDANSLNENGIVSVFAGFGTGYRTWGNRSAAYPASTAPHNFINGRRVSDVLLQSVQQAGLQFVDRPITDALIDSIKASVNAFIRSLVGRGALIDGECVYNAEDSTPADGHLIFGVNYMFPPPAERITIQSYVDINLLSTVGE</sequence>
<name>B3QTJ6_CHLT3</name>
<dbReference type="InterPro" id="IPR020287">
    <property type="entry name" value="Tail_sheath_C"/>
</dbReference>
<evidence type="ECO:0000313" key="5">
    <source>
        <dbReference type="Proteomes" id="UP000001208"/>
    </source>
</evidence>
<dbReference type="InterPro" id="IPR035089">
    <property type="entry name" value="Phage_sheath_subtilisin"/>
</dbReference>
<gene>
    <name evidence="4" type="ordered locus">Ctha_0271</name>
</gene>
<dbReference type="AlphaFoldDB" id="B3QTJ6"/>
<dbReference type="PANTHER" id="PTHR35861">
    <property type="match status" value="1"/>
</dbReference>
<dbReference type="Gene3D" id="3.40.50.11780">
    <property type="match status" value="1"/>
</dbReference>
<dbReference type="STRING" id="517418.Ctha_0271"/>
<dbReference type="eggNOG" id="COG3497">
    <property type="taxonomic scope" value="Bacteria"/>
</dbReference>
<dbReference type="PANTHER" id="PTHR35861:SF1">
    <property type="entry name" value="PHAGE TAIL SHEATH PROTEIN"/>
    <property type="match status" value="1"/>
</dbReference>
<evidence type="ECO:0000313" key="4">
    <source>
        <dbReference type="EMBL" id="ACF12742.1"/>
    </source>
</evidence>
<feature type="domain" description="Tail sheath protein C-terminal" evidence="3">
    <location>
        <begin position="309"/>
        <end position="402"/>
    </location>
</feature>
<evidence type="ECO:0000259" key="3">
    <source>
        <dbReference type="Pfam" id="PF17482"/>
    </source>
</evidence>
<dbReference type="OrthoDB" id="9767864at2"/>
<keyword evidence="5" id="KW-1185">Reference proteome</keyword>
<accession>B3QTJ6</accession>
<dbReference type="Pfam" id="PF17482">
    <property type="entry name" value="Phage_sheath_1C"/>
    <property type="match status" value="1"/>
</dbReference>
<dbReference type="Pfam" id="PF04984">
    <property type="entry name" value="Phage_sheath_1"/>
    <property type="match status" value="1"/>
</dbReference>
<dbReference type="InterPro" id="IPR052042">
    <property type="entry name" value="Tail_sheath_structural"/>
</dbReference>
<proteinExistence type="inferred from homology"/>
<dbReference type="HOGENOM" id="CLU_037707_0_1_10"/>
<evidence type="ECO:0000256" key="1">
    <source>
        <dbReference type="ARBA" id="ARBA00008005"/>
    </source>
</evidence>
<protein>
    <submittedName>
        <fullName evidence="4">Tail sheath protein</fullName>
    </submittedName>
</protein>
<organism evidence="4 5">
    <name type="scientific">Chloroherpeton thalassium (strain ATCC 35110 / GB-78)</name>
    <dbReference type="NCBI Taxonomy" id="517418"/>
    <lineage>
        <taxon>Bacteria</taxon>
        <taxon>Pseudomonadati</taxon>
        <taxon>Chlorobiota</taxon>
        <taxon>Chlorobiia</taxon>
        <taxon>Chlorobiales</taxon>
        <taxon>Chloroherpetonaceae</taxon>
        <taxon>Chloroherpeton</taxon>
    </lineage>
</organism>
<dbReference type="EMBL" id="CP001100">
    <property type="protein sequence ID" value="ACF12742.1"/>
    <property type="molecule type" value="Genomic_DNA"/>
</dbReference>
<feature type="domain" description="Tail sheath protein subtilisin-like" evidence="2">
    <location>
        <begin position="121"/>
        <end position="299"/>
    </location>
</feature>
<reference evidence="4 5" key="1">
    <citation type="submission" date="2008-06" db="EMBL/GenBank/DDBJ databases">
        <title>Complete sequence of Chloroherpeton thalassium ATCC 35110.</title>
        <authorList>
            <consortium name="US DOE Joint Genome Institute"/>
            <person name="Lucas S."/>
            <person name="Copeland A."/>
            <person name="Lapidus A."/>
            <person name="Glavina del Rio T."/>
            <person name="Dalin E."/>
            <person name="Tice H."/>
            <person name="Bruce D."/>
            <person name="Goodwin L."/>
            <person name="Pitluck S."/>
            <person name="Schmutz J."/>
            <person name="Larimer F."/>
            <person name="Land M."/>
            <person name="Hauser L."/>
            <person name="Kyrpides N."/>
            <person name="Mikhailova N."/>
            <person name="Liu Z."/>
            <person name="Li T."/>
            <person name="Zhao F."/>
            <person name="Overmann J."/>
            <person name="Bryant D.A."/>
            <person name="Richardson P."/>
        </authorList>
    </citation>
    <scope>NUCLEOTIDE SEQUENCE [LARGE SCALE GENOMIC DNA]</scope>
    <source>
        <strain evidence="5">ATCC 35110 / GB-78</strain>
    </source>
</reference>
<dbReference type="Proteomes" id="UP000001208">
    <property type="component" value="Chromosome"/>
</dbReference>
<dbReference type="KEGG" id="cts:Ctha_0271"/>